<gene>
    <name evidence="1" type="ORF">DY245_40460</name>
</gene>
<evidence type="ECO:0000313" key="1">
    <source>
        <dbReference type="EMBL" id="REK84965.1"/>
    </source>
</evidence>
<name>A0A371PR45_STRIH</name>
<dbReference type="OrthoDB" id="581579at2"/>
<dbReference type="InterPro" id="IPR009078">
    <property type="entry name" value="Ferritin-like_SF"/>
</dbReference>
<dbReference type="AlphaFoldDB" id="A0A371PR45"/>
<dbReference type="InterPro" id="IPR012348">
    <property type="entry name" value="RNR-like"/>
</dbReference>
<sequence length="325" mass="35980">MPATPVSRPHTPPAFERDLLLQLTKRWGKRVAVKKDELDLDGHFDPELPDFPEHLVPLLALPGSPPPDTDGQRRILSASWIAYNAKTTAIEDEIILPACRLMLQERIPVRKDEAAVAALHQTIIDEHYHILMCQNAASVTRRRRELTDLTFDPQAWSVVRALQERRRELTGTARDLVEIAFALAAETTINAFLSTISTEFGIQPMNRITVDMHRRDESGHAVVFRELAVSLYSELSVEERELFKDALVQGLDAFRAPDFDPWVGVARTGGMDITADELREAAANRPAAPRDTGPLQTLLADLGLSEALGPALAIPAPSSTPAQRS</sequence>
<keyword evidence="2" id="KW-1185">Reference proteome</keyword>
<dbReference type="Proteomes" id="UP000262477">
    <property type="component" value="Unassembled WGS sequence"/>
</dbReference>
<dbReference type="Gene3D" id="1.10.620.20">
    <property type="entry name" value="Ribonucleotide Reductase, subunit A"/>
    <property type="match status" value="1"/>
</dbReference>
<dbReference type="Pfam" id="PF11583">
    <property type="entry name" value="AurF"/>
    <property type="match status" value="1"/>
</dbReference>
<organism evidence="1 2">
    <name type="scientific">Streptomyces inhibens</name>
    <dbReference type="NCBI Taxonomy" id="2293571"/>
    <lineage>
        <taxon>Bacteria</taxon>
        <taxon>Bacillati</taxon>
        <taxon>Actinomycetota</taxon>
        <taxon>Actinomycetes</taxon>
        <taxon>Kitasatosporales</taxon>
        <taxon>Streptomycetaceae</taxon>
        <taxon>Streptomyces</taxon>
    </lineage>
</organism>
<dbReference type="GO" id="GO:0016491">
    <property type="term" value="F:oxidoreductase activity"/>
    <property type="evidence" value="ECO:0007669"/>
    <property type="project" value="InterPro"/>
</dbReference>
<dbReference type="RefSeq" id="WP_128512086.1">
    <property type="nucleotide sequence ID" value="NZ_QUAC01000466.1"/>
</dbReference>
<dbReference type="EMBL" id="QUAC01000466">
    <property type="protein sequence ID" value="REK84965.1"/>
    <property type="molecule type" value="Genomic_DNA"/>
</dbReference>
<reference evidence="1 2" key="1">
    <citation type="submission" date="2018-08" db="EMBL/GenBank/DDBJ databases">
        <title>Streptomyces NEAU-D10 sp. nov., a novel Actinomycete isolated from soil.</title>
        <authorList>
            <person name="Jin L."/>
        </authorList>
    </citation>
    <scope>NUCLEOTIDE SEQUENCE [LARGE SCALE GENOMIC DNA]</scope>
    <source>
        <strain evidence="1 2">NEAU-D10</strain>
    </source>
</reference>
<accession>A0A371PR45</accession>
<protein>
    <submittedName>
        <fullName evidence="1">Diiron oxygenase</fullName>
    </submittedName>
</protein>
<evidence type="ECO:0000313" key="2">
    <source>
        <dbReference type="Proteomes" id="UP000262477"/>
    </source>
</evidence>
<dbReference type="SUPFAM" id="SSF47240">
    <property type="entry name" value="Ferritin-like"/>
    <property type="match status" value="1"/>
</dbReference>
<proteinExistence type="predicted"/>
<comment type="caution">
    <text evidence="1">The sequence shown here is derived from an EMBL/GenBank/DDBJ whole genome shotgun (WGS) entry which is preliminary data.</text>
</comment>
<dbReference type="InterPro" id="IPR025859">
    <property type="entry name" value="AurF/CmlI"/>
</dbReference>